<dbReference type="InterPro" id="IPR000905">
    <property type="entry name" value="Gcp-like_dom"/>
</dbReference>
<evidence type="ECO:0000313" key="2">
    <source>
        <dbReference type="EMBL" id="QNP46859.1"/>
    </source>
</evidence>
<dbReference type="InterPro" id="IPR022496">
    <property type="entry name" value="T6A_TsaB"/>
</dbReference>
<name>A0ABX6TBW9_9SPHN</name>
<dbReference type="PANTHER" id="PTHR11735:SF11">
    <property type="entry name" value="TRNA THREONYLCARBAMOYLADENOSINE BIOSYNTHESIS PROTEIN TSAB"/>
    <property type="match status" value="1"/>
</dbReference>
<dbReference type="InterPro" id="IPR043129">
    <property type="entry name" value="ATPase_NBD"/>
</dbReference>
<evidence type="ECO:0000313" key="3">
    <source>
        <dbReference type="Proteomes" id="UP000516105"/>
    </source>
</evidence>
<proteinExistence type="predicted"/>
<dbReference type="Gene3D" id="3.30.420.40">
    <property type="match status" value="2"/>
</dbReference>
<dbReference type="Pfam" id="PF00814">
    <property type="entry name" value="TsaD"/>
    <property type="match status" value="1"/>
</dbReference>
<evidence type="ECO:0000259" key="1">
    <source>
        <dbReference type="Pfam" id="PF00814"/>
    </source>
</evidence>
<organism evidence="2 3">
    <name type="scientific">Sphingomonas sediminicola</name>
    <dbReference type="NCBI Taxonomy" id="386874"/>
    <lineage>
        <taxon>Bacteria</taxon>
        <taxon>Pseudomonadati</taxon>
        <taxon>Pseudomonadota</taxon>
        <taxon>Alphaproteobacteria</taxon>
        <taxon>Sphingomonadales</taxon>
        <taxon>Sphingomonadaceae</taxon>
        <taxon>Sphingomonas</taxon>
    </lineage>
</organism>
<keyword evidence="3" id="KW-1185">Reference proteome</keyword>
<dbReference type="PANTHER" id="PTHR11735">
    <property type="entry name" value="TRNA N6-ADENOSINE THREONYLCARBAMOYLTRANSFERASE"/>
    <property type="match status" value="1"/>
</dbReference>
<dbReference type="Proteomes" id="UP000516105">
    <property type="component" value="Chromosome"/>
</dbReference>
<accession>A0ABX6TBW9</accession>
<dbReference type="RefSeq" id="WP_187709812.1">
    <property type="nucleotide sequence ID" value="NZ_CP060782.1"/>
</dbReference>
<protein>
    <submittedName>
        <fullName evidence="2">tRNA (Adenosine(37)-N6)-threonylcarbamoyltransferase complex dimerization subunit type 1 TsaB</fullName>
    </submittedName>
</protein>
<gene>
    <name evidence="2" type="primary">tsaB</name>
    <name evidence="2" type="ORF">H9L14_00875</name>
</gene>
<dbReference type="EMBL" id="CP060782">
    <property type="protein sequence ID" value="QNP46859.1"/>
    <property type="molecule type" value="Genomic_DNA"/>
</dbReference>
<reference evidence="2 3" key="1">
    <citation type="submission" date="2020-08" db="EMBL/GenBank/DDBJ databases">
        <title>Genome sequence of Sphingomonas sediminicola KACC 15039T.</title>
        <authorList>
            <person name="Hyun D.-W."/>
            <person name="Bae J.-W."/>
        </authorList>
    </citation>
    <scope>NUCLEOTIDE SEQUENCE [LARGE SCALE GENOMIC DNA]</scope>
    <source>
        <strain evidence="2 3">KACC 15039</strain>
    </source>
</reference>
<feature type="domain" description="Gcp-like" evidence="1">
    <location>
        <begin position="30"/>
        <end position="122"/>
    </location>
</feature>
<dbReference type="SUPFAM" id="SSF53067">
    <property type="entry name" value="Actin-like ATPase domain"/>
    <property type="match status" value="1"/>
</dbReference>
<dbReference type="NCBIfam" id="TIGR03725">
    <property type="entry name" value="T6A_YeaZ"/>
    <property type="match status" value="1"/>
</dbReference>
<sequence length="202" mass="20686">MILAIDTSTAACSAALFDSDGQCIAHRDEVIGRGHSERLVPMLDELLDGRQADGILVGVGPGSFTGIRVGIAAAQGLAIAWNCELSGMSSLALLAAGDSGDGDVAAAVDGGHGELFVQQFDARLRPTTDMFNLPPDEAADCIGAELVIGPGAGALVDARGSGRAVEALPSARNALRLPEELRSFPPRPVYARAPDARARSAA</sequence>